<dbReference type="STRING" id="49451.A0A1J6HV09"/>
<keyword evidence="13" id="KW-1185">Reference proteome</keyword>
<dbReference type="Gene3D" id="3.90.550.10">
    <property type="entry name" value="Spore Coat Polysaccharide Biosynthesis Protein SpsA, Chain A"/>
    <property type="match status" value="1"/>
</dbReference>
<dbReference type="PANTHER" id="PTHR32044">
    <property type="entry name" value="GLUCOMANNAN 4-BETA-MANNOSYLTRANSFERASE 9"/>
    <property type="match status" value="1"/>
</dbReference>
<keyword evidence="8" id="KW-0961">Cell wall biogenesis/degradation</keyword>
<feature type="transmembrane region" description="Helical" evidence="10">
    <location>
        <begin position="106"/>
        <end position="127"/>
    </location>
</feature>
<dbReference type="FunFam" id="3.90.550.10:FF:000007">
    <property type="entry name" value="probable xyloglucan glycosyltransferase 5"/>
    <property type="match status" value="1"/>
</dbReference>
<keyword evidence="4 10" id="KW-0812">Transmembrane</keyword>
<name>A0A1J6HV09_NICAT</name>
<dbReference type="AlphaFoldDB" id="A0A1J6HV09"/>
<dbReference type="EMBL" id="MJEQ01037194">
    <property type="protein sequence ID" value="OIS96187.1"/>
    <property type="molecule type" value="Genomic_DNA"/>
</dbReference>
<feature type="domain" description="Glycosyltransferase 2-like" evidence="11">
    <location>
        <begin position="322"/>
        <end position="519"/>
    </location>
</feature>
<evidence type="ECO:0000256" key="7">
    <source>
        <dbReference type="ARBA" id="ARBA00023136"/>
    </source>
</evidence>
<keyword evidence="7 10" id="KW-0472">Membrane</keyword>
<dbReference type="PANTHER" id="PTHR32044:SF53">
    <property type="entry name" value="XYLOGLUCAN GLYCOSYLTRANSFERASE 12-RELATED"/>
    <property type="match status" value="1"/>
</dbReference>
<dbReference type="GeneID" id="109235548"/>
<comment type="caution">
    <text evidence="12">The sequence shown here is derived from an EMBL/GenBank/DDBJ whole genome shotgun (WGS) entry which is preliminary data.</text>
</comment>
<dbReference type="GO" id="GO:0071555">
    <property type="term" value="P:cell wall organization"/>
    <property type="evidence" value="ECO:0007669"/>
    <property type="project" value="UniProtKB-KW"/>
</dbReference>
<evidence type="ECO:0000256" key="3">
    <source>
        <dbReference type="ARBA" id="ARBA00022679"/>
    </source>
</evidence>
<dbReference type="OrthoDB" id="72851at2759"/>
<evidence type="ECO:0000313" key="13">
    <source>
        <dbReference type="Proteomes" id="UP000187609"/>
    </source>
</evidence>
<evidence type="ECO:0000256" key="9">
    <source>
        <dbReference type="ARBA" id="ARBA00061151"/>
    </source>
</evidence>
<dbReference type="GO" id="GO:0048868">
    <property type="term" value="P:pollen tube development"/>
    <property type="evidence" value="ECO:0007669"/>
    <property type="project" value="UniProtKB-ARBA"/>
</dbReference>
<keyword evidence="6" id="KW-0333">Golgi apparatus</keyword>
<dbReference type="GO" id="GO:0099402">
    <property type="term" value="P:plant organ development"/>
    <property type="evidence" value="ECO:0007669"/>
    <property type="project" value="UniProtKB-ARBA"/>
</dbReference>
<keyword evidence="5 10" id="KW-1133">Transmembrane helix</keyword>
<dbReference type="GO" id="GO:0016757">
    <property type="term" value="F:glycosyltransferase activity"/>
    <property type="evidence" value="ECO:0007669"/>
    <property type="project" value="UniProtKB-KW"/>
</dbReference>
<feature type="transmembrane region" description="Helical" evidence="10">
    <location>
        <begin position="498"/>
        <end position="517"/>
    </location>
</feature>
<keyword evidence="3" id="KW-0808">Transferase</keyword>
<keyword evidence="2" id="KW-0328">Glycosyltransferase</keyword>
<dbReference type="Gramene" id="OIS96187">
    <property type="protein sequence ID" value="OIS96187"/>
    <property type="gene ID" value="A4A49_03777"/>
</dbReference>
<dbReference type="GO" id="GO:0000139">
    <property type="term" value="C:Golgi membrane"/>
    <property type="evidence" value="ECO:0007669"/>
    <property type="project" value="UniProtKB-SubCell"/>
</dbReference>
<sequence>MAQSFSWWGKEIQRGTPVVVKMENPSNWSMVELQSPSDDDFLLTKGEKVKNKNAKQLTWVLLLKAHKAAGCLTSVASALFSLGSVIHRRVATGRTDSSTVNSRFYICIKVFLWLSLILLGFEIAAYYKGWHFSASEFQIQHLYTLANPLAVKDVFDSLYSMWVLIRVEYLAPALQLLANVCIVLFLIQSLDRLILCLGCFWIKIKNIRPVLKEGAVDLEAGDGDGYYPMVLVQIPMCNEKEVYQQSIAAVCSLEWPKSKLLIQILDDSDDSMTQTLIKEEVHKWQKDGANIVYRHRVIREGYKAGNLKSAMNCSYVKDYEFVTIFDADFQPSPDFLKRTVPYFKDNEDLGLVQARWSFVNKEENLLTRLQLINLAFHFEVEQQVNGFFLNFFGFNGTAGVWRIKALEGSGGWMERTTVEDMDIAVRAHLHGWKFIFLNDVECQCELPESYEAYRKQQHRWHSGPMQLFRLCLPAIIESNISIWKKGNLIFLFFLLRKLILPFYSFTLFCIILPMTMFVPEATLPTWVVCYIPATMSFLNILPAPKSFPFVVPYLLFENTMSVTKFNAMISGLFQLGSAYEWVVTKKSGRSSEGDLSLLVEEKPKHQRGISEPNLGDLKEEIKKKERKSSRKKKKHNRIYTKELALAFLLLTASVRSLLSAQGIHFYFLLFQGISFLLVGLDLIGEQVD</sequence>
<dbReference type="Pfam" id="PF13632">
    <property type="entry name" value="Glyco_trans_2_3"/>
    <property type="match status" value="1"/>
</dbReference>
<protein>
    <submittedName>
        <fullName evidence="12">Xyloglucan glycosyltransferase 12</fullName>
    </submittedName>
</protein>
<feature type="transmembrane region" description="Helical" evidence="10">
    <location>
        <begin position="663"/>
        <end position="683"/>
    </location>
</feature>
<evidence type="ECO:0000256" key="1">
    <source>
        <dbReference type="ARBA" id="ARBA00004653"/>
    </source>
</evidence>
<dbReference type="OMA" id="WIVERSM"/>
<evidence type="ECO:0000256" key="4">
    <source>
        <dbReference type="ARBA" id="ARBA00022692"/>
    </source>
</evidence>
<comment type="subcellular location">
    <subcellularLocation>
        <location evidence="1">Golgi apparatus membrane</location>
        <topology evidence="1">Multi-pass membrane protein</topology>
    </subcellularLocation>
</comment>
<dbReference type="InterPro" id="IPR029044">
    <property type="entry name" value="Nucleotide-diphossugar_trans"/>
</dbReference>
<feature type="transmembrane region" description="Helical" evidence="10">
    <location>
        <begin position="176"/>
        <end position="202"/>
    </location>
</feature>
<comment type="similarity">
    <text evidence="9">Belongs to the glycosyltransferase 2 family. Plant cellulose synthase-like C subfamily.</text>
</comment>
<evidence type="ECO:0000256" key="5">
    <source>
        <dbReference type="ARBA" id="ARBA00022989"/>
    </source>
</evidence>
<dbReference type="InterPro" id="IPR001173">
    <property type="entry name" value="Glyco_trans_2-like"/>
</dbReference>
<dbReference type="SUPFAM" id="SSF53448">
    <property type="entry name" value="Nucleotide-diphospho-sugar transferases"/>
    <property type="match status" value="1"/>
</dbReference>
<evidence type="ECO:0000256" key="6">
    <source>
        <dbReference type="ARBA" id="ARBA00023034"/>
    </source>
</evidence>
<evidence type="ECO:0000256" key="10">
    <source>
        <dbReference type="SAM" id="Phobius"/>
    </source>
</evidence>
<evidence type="ECO:0000313" key="12">
    <source>
        <dbReference type="EMBL" id="OIS96187.1"/>
    </source>
</evidence>
<dbReference type="KEGG" id="nau:109235548"/>
<gene>
    <name evidence="12" type="primary">CSLC12_1</name>
    <name evidence="12" type="ORF">A4A49_03777</name>
</gene>
<dbReference type="Proteomes" id="UP000187609">
    <property type="component" value="Unassembled WGS sequence"/>
</dbReference>
<reference evidence="12" key="1">
    <citation type="submission" date="2016-11" db="EMBL/GenBank/DDBJ databases">
        <title>The genome of Nicotiana attenuata.</title>
        <authorList>
            <person name="Xu S."/>
            <person name="Brockmoeller T."/>
            <person name="Gaquerel E."/>
            <person name="Navarro A."/>
            <person name="Kuhl H."/>
            <person name="Gase K."/>
            <person name="Ling Z."/>
            <person name="Zhou W."/>
            <person name="Kreitzer C."/>
            <person name="Stanke M."/>
            <person name="Tang H."/>
            <person name="Lyons E."/>
            <person name="Pandey P."/>
            <person name="Pandey S.P."/>
            <person name="Timmermann B."/>
            <person name="Baldwin I.T."/>
        </authorList>
    </citation>
    <scope>NUCLEOTIDE SEQUENCE [LARGE SCALE GENOMIC DNA]</scope>
    <source>
        <strain evidence="12">UT</strain>
    </source>
</reference>
<evidence type="ECO:0000259" key="11">
    <source>
        <dbReference type="Pfam" id="PF13632"/>
    </source>
</evidence>
<evidence type="ECO:0000256" key="2">
    <source>
        <dbReference type="ARBA" id="ARBA00022676"/>
    </source>
</evidence>
<proteinExistence type="inferred from homology"/>
<evidence type="ECO:0000256" key="8">
    <source>
        <dbReference type="ARBA" id="ARBA00023316"/>
    </source>
</evidence>
<accession>A0A1J6HV09</accession>
<organism evidence="12 13">
    <name type="scientific">Nicotiana attenuata</name>
    <name type="common">Coyote tobacco</name>
    <dbReference type="NCBI Taxonomy" id="49451"/>
    <lineage>
        <taxon>Eukaryota</taxon>
        <taxon>Viridiplantae</taxon>
        <taxon>Streptophyta</taxon>
        <taxon>Embryophyta</taxon>
        <taxon>Tracheophyta</taxon>
        <taxon>Spermatophyta</taxon>
        <taxon>Magnoliopsida</taxon>
        <taxon>eudicotyledons</taxon>
        <taxon>Gunneridae</taxon>
        <taxon>Pentapetalae</taxon>
        <taxon>asterids</taxon>
        <taxon>lamiids</taxon>
        <taxon>Solanales</taxon>
        <taxon>Solanaceae</taxon>
        <taxon>Nicotianoideae</taxon>
        <taxon>Nicotianeae</taxon>
        <taxon>Nicotiana</taxon>
    </lineage>
</organism>